<accession>A0AAW1Y1X2</accession>
<proteinExistence type="predicted"/>
<evidence type="ECO:0000256" key="1">
    <source>
        <dbReference type="SAM" id="MobiDB-lite"/>
    </source>
</evidence>
<keyword evidence="3" id="KW-1185">Reference proteome</keyword>
<organism evidence="2 3">
    <name type="scientific">Rubus argutus</name>
    <name type="common">Southern blackberry</name>
    <dbReference type="NCBI Taxonomy" id="59490"/>
    <lineage>
        <taxon>Eukaryota</taxon>
        <taxon>Viridiplantae</taxon>
        <taxon>Streptophyta</taxon>
        <taxon>Embryophyta</taxon>
        <taxon>Tracheophyta</taxon>
        <taxon>Spermatophyta</taxon>
        <taxon>Magnoliopsida</taxon>
        <taxon>eudicotyledons</taxon>
        <taxon>Gunneridae</taxon>
        <taxon>Pentapetalae</taxon>
        <taxon>rosids</taxon>
        <taxon>fabids</taxon>
        <taxon>Rosales</taxon>
        <taxon>Rosaceae</taxon>
        <taxon>Rosoideae</taxon>
        <taxon>Rosoideae incertae sedis</taxon>
        <taxon>Rubus</taxon>
    </lineage>
</organism>
<evidence type="ECO:0000313" key="2">
    <source>
        <dbReference type="EMBL" id="KAK9942696.1"/>
    </source>
</evidence>
<comment type="caution">
    <text evidence="2">The sequence shown here is derived from an EMBL/GenBank/DDBJ whole genome shotgun (WGS) entry which is preliminary data.</text>
</comment>
<name>A0AAW1Y1X2_RUBAR</name>
<dbReference type="InterPro" id="IPR036163">
    <property type="entry name" value="HMA_dom_sf"/>
</dbReference>
<dbReference type="PANTHER" id="PTHR47005">
    <property type="entry name" value="HEAVY METAL TRANSPORT/DETOXIFICATION SUPERFAMILY PROTEIN"/>
    <property type="match status" value="1"/>
</dbReference>
<dbReference type="Gene3D" id="3.30.70.100">
    <property type="match status" value="1"/>
</dbReference>
<dbReference type="EMBL" id="JBEDUW010000002">
    <property type="protein sequence ID" value="KAK9942696.1"/>
    <property type="molecule type" value="Genomic_DNA"/>
</dbReference>
<feature type="compositionally biased region" description="Pro residues" evidence="1">
    <location>
        <begin position="48"/>
        <end position="86"/>
    </location>
</feature>
<protein>
    <recommendedName>
        <fullName evidence="4">Keratinocyte proline-rich protein-like</fullName>
    </recommendedName>
</protein>
<dbReference type="PANTHER" id="PTHR47005:SF5">
    <property type="entry name" value="HEAVY METAL TRANSPORT_DETOXIFICATION SUPERFAMILY PROTEIN"/>
    <property type="match status" value="1"/>
</dbReference>
<gene>
    <name evidence="2" type="ORF">M0R45_008347</name>
</gene>
<evidence type="ECO:0000313" key="3">
    <source>
        <dbReference type="Proteomes" id="UP001457282"/>
    </source>
</evidence>
<reference evidence="2 3" key="1">
    <citation type="journal article" date="2023" name="G3 (Bethesda)">
        <title>A chromosome-length genome assembly and annotation of blackberry (Rubus argutus, cv. 'Hillquist').</title>
        <authorList>
            <person name="Bruna T."/>
            <person name="Aryal R."/>
            <person name="Dudchenko O."/>
            <person name="Sargent D.J."/>
            <person name="Mead D."/>
            <person name="Buti M."/>
            <person name="Cavallini A."/>
            <person name="Hytonen T."/>
            <person name="Andres J."/>
            <person name="Pham M."/>
            <person name="Weisz D."/>
            <person name="Mascagni F."/>
            <person name="Usai G."/>
            <person name="Natali L."/>
            <person name="Bassil N."/>
            <person name="Fernandez G.E."/>
            <person name="Lomsadze A."/>
            <person name="Armour M."/>
            <person name="Olukolu B."/>
            <person name="Poorten T."/>
            <person name="Britton C."/>
            <person name="Davik J."/>
            <person name="Ashrafi H."/>
            <person name="Aiden E.L."/>
            <person name="Borodovsky M."/>
            <person name="Worthington M."/>
        </authorList>
    </citation>
    <scope>NUCLEOTIDE SEQUENCE [LARGE SCALE GENOMIC DNA]</scope>
    <source>
        <strain evidence="2">PI 553951</strain>
    </source>
</reference>
<dbReference type="AlphaFoldDB" id="A0AAW1Y1X2"/>
<sequence length="213" mass="23595">MGEDKKVTIMVLKVDLQCEKCYRKVKKVLCKFPQIRDQTYDEKNNQPNPAPEPPKPKPTPAPEPPKPTPAPEPPKPKPTPEPPKSPPRCTCRPVICRCRPVICRCPPMICTCPPVICTCPPVICMCLPVPPLVKCPRPPVNTCCTDCYEGRPGGPCQTGYGYGVPGPYIQYDGYCGRPVYDSYGGWRSYNTGSFCVTRPDCYSEENPQACAIM</sequence>
<feature type="region of interest" description="Disordered" evidence="1">
    <location>
        <begin position="39"/>
        <end position="88"/>
    </location>
</feature>
<dbReference type="GO" id="GO:0046872">
    <property type="term" value="F:metal ion binding"/>
    <property type="evidence" value="ECO:0007669"/>
    <property type="project" value="InterPro"/>
</dbReference>
<dbReference type="SUPFAM" id="SSF55008">
    <property type="entry name" value="HMA, heavy metal-associated domain"/>
    <property type="match status" value="1"/>
</dbReference>
<evidence type="ECO:0008006" key="4">
    <source>
        <dbReference type="Google" id="ProtNLM"/>
    </source>
</evidence>
<dbReference type="Proteomes" id="UP001457282">
    <property type="component" value="Unassembled WGS sequence"/>
</dbReference>